<dbReference type="Pfam" id="PF07727">
    <property type="entry name" value="RVT_2"/>
    <property type="match status" value="1"/>
</dbReference>
<keyword evidence="3" id="KW-1185">Reference proteome</keyword>
<protein>
    <recommendedName>
        <fullName evidence="1">Reverse transcriptase Ty1/copia-type domain-containing protein</fullName>
    </recommendedName>
</protein>
<dbReference type="InterPro" id="IPR013103">
    <property type="entry name" value="RVT_2"/>
</dbReference>
<dbReference type="PANTHER" id="PTHR11439:SF498">
    <property type="entry name" value="DNAK FAMILY PROTEIN"/>
    <property type="match status" value="1"/>
</dbReference>
<feature type="domain" description="Reverse transcriptase Ty1/copia-type" evidence="1">
    <location>
        <begin position="13"/>
        <end position="246"/>
    </location>
</feature>
<dbReference type="Proteomes" id="UP001152484">
    <property type="component" value="Unassembled WGS sequence"/>
</dbReference>
<dbReference type="PANTHER" id="PTHR11439">
    <property type="entry name" value="GAG-POL-RELATED RETROTRANSPOSON"/>
    <property type="match status" value="1"/>
</dbReference>
<dbReference type="EMBL" id="CAMAPE010000045">
    <property type="protein sequence ID" value="CAH9103443.1"/>
    <property type="molecule type" value="Genomic_DNA"/>
</dbReference>
<proteinExistence type="predicted"/>
<dbReference type="AlphaFoldDB" id="A0A9P0ZLQ0"/>
<gene>
    <name evidence="2" type="ORF">CEURO_LOCUS16124</name>
</gene>
<evidence type="ECO:0000259" key="1">
    <source>
        <dbReference type="Pfam" id="PF07727"/>
    </source>
</evidence>
<evidence type="ECO:0000313" key="3">
    <source>
        <dbReference type="Proteomes" id="UP001152484"/>
    </source>
</evidence>
<sequence length="313" mass="35880">MEKITLGHLSTYHQEKKAIDSKWVYKIKYQPNGDVERYKARLVAKGFTQVEGIDFHETFAPVAKLVTVRCMLAVAAKQNWVVHQLDVNNAFLHGDLDEDVYMRLPQGFVRKGDTRVCKLQKSLYGLCQASRNWYHKFTHALVKVDFRQSKADHSLFIFQHDIINTFALIYVDDVILAGNNISHINTVKAYLDNKFSIKDLGKLKYFLGIEVARSSEGFVLSQRKYTRDILEECGILAGRPSLFPMEQNLKLRPDDGSPLVDAPSYRRLIGRLLYLTVTRPDIVYSVSQPSQFLATPQQTHLDAATRILRIFIT</sequence>
<accession>A0A9P0ZLQ0</accession>
<evidence type="ECO:0000313" key="2">
    <source>
        <dbReference type="EMBL" id="CAH9103443.1"/>
    </source>
</evidence>
<name>A0A9P0ZLQ0_CUSEU</name>
<organism evidence="2 3">
    <name type="scientific">Cuscuta europaea</name>
    <name type="common">European dodder</name>
    <dbReference type="NCBI Taxonomy" id="41803"/>
    <lineage>
        <taxon>Eukaryota</taxon>
        <taxon>Viridiplantae</taxon>
        <taxon>Streptophyta</taxon>
        <taxon>Embryophyta</taxon>
        <taxon>Tracheophyta</taxon>
        <taxon>Spermatophyta</taxon>
        <taxon>Magnoliopsida</taxon>
        <taxon>eudicotyledons</taxon>
        <taxon>Gunneridae</taxon>
        <taxon>Pentapetalae</taxon>
        <taxon>asterids</taxon>
        <taxon>lamiids</taxon>
        <taxon>Solanales</taxon>
        <taxon>Convolvulaceae</taxon>
        <taxon>Cuscuteae</taxon>
        <taxon>Cuscuta</taxon>
        <taxon>Cuscuta subgen. Cuscuta</taxon>
    </lineage>
</organism>
<comment type="caution">
    <text evidence="2">The sequence shown here is derived from an EMBL/GenBank/DDBJ whole genome shotgun (WGS) entry which is preliminary data.</text>
</comment>
<dbReference type="OrthoDB" id="1745225at2759"/>
<dbReference type="SUPFAM" id="SSF56672">
    <property type="entry name" value="DNA/RNA polymerases"/>
    <property type="match status" value="1"/>
</dbReference>
<dbReference type="InterPro" id="IPR043502">
    <property type="entry name" value="DNA/RNA_pol_sf"/>
</dbReference>
<reference evidence="2" key="1">
    <citation type="submission" date="2022-07" db="EMBL/GenBank/DDBJ databases">
        <authorList>
            <person name="Macas J."/>
            <person name="Novak P."/>
            <person name="Neumann P."/>
        </authorList>
    </citation>
    <scope>NUCLEOTIDE SEQUENCE</scope>
</reference>